<proteinExistence type="predicted"/>
<evidence type="ECO:0000313" key="2">
    <source>
        <dbReference type="EMBL" id="CAI9786894.1"/>
    </source>
</evidence>
<protein>
    <submittedName>
        <fullName evidence="2">Uncharacterized protein</fullName>
    </submittedName>
</protein>
<gene>
    <name evidence="2" type="ORF">FPE_LOCUS34324</name>
</gene>
<dbReference type="InterPro" id="IPR002110">
    <property type="entry name" value="Ankyrin_rpt"/>
</dbReference>
<dbReference type="EMBL" id="OU503058">
    <property type="protein sequence ID" value="CAI9786894.1"/>
    <property type="molecule type" value="Genomic_DNA"/>
</dbReference>
<organism evidence="2 3">
    <name type="scientific">Fraxinus pennsylvanica</name>
    <dbReference type="NCBI Taxonomy" id="56036"/>
    <lineage>
        <taxon>Eukaryota</taxon>
        <taxon>Viridiplantae</taxon>
        <taxon>Streptophyta</taxon>
        <taxon>Embryophyta</taxon>
        <taxon>Tracheophyta</taxon>
        <taxon>Spermatophyta</taxon>
        <taxon>Magnoliopsida</taxon>
        <taxon>eudicotyledons</taxon>
        <taxon>Gunneridae</taxon>
        <taxon>Pentapetalae</taxon>
        <taxon>asterids</taxon>
        <taxon>lamiids</taxon>
        <taxon>Lamiales</taxon>
        <taxon>Oleaceae</taxon>
        <taxon>Oleeae</taxon>
        <taxon>Fraxinus</taxon>
    </lineage>
</organism>
<evidence type="ECO:0000256" key="1">
    <source>
        <dbReference type="PROSITE-ProRule" id="PRU00023"/>
    </source>
</evidence>
<dbReference type="PANTHER" id="PTHR24128">
    <property type="entry name" value="HOMEOBOX PROTEIN WARIAI"/>
    <property type="match status" value="1"/>
</dbReference>
<dbReference type="InterPro" id="IPR036770">
    <property type="entry name" value="Ankyrin_rpt-contain_sf"/>
</dbReference>
<dbReference type="SUPFAM" id="SSF48403">
    <property type="entry name" value="Ankyrin repeat"/>
    <property type="match status" value="1"/>
</dbReference>
<evidence type="ECO:0000313" key="3">
    <source>
        <dbReference type="Proteomes" id="UP000834106"/>
    </source>
</evidence>
<dbReference type="PROSITE" id="PS50088">
    <property type="entry name" value="ANK_REPEAT"/>
    <property type="match status" value="1"/>
</dbReference>
<keyword evidence="1" id="KW-0040">ANK repeat</keyword>
<name>A0AAD2EDS1_9LAMI</name>
<dbReference type="PANTHER" id="PTHR24128:SF61">
    <property type="entry name" value="ANKYRIN REPEAT-CONTAINING PROTEIN BDA1-LIKE"/>
    <property type="match status" value="1"/>
</dbReference>
<dbReference type="AlphaFoldDB" id="A0AAD2EDS1"/>
<dbReference type="SMART" id="SM00248">
    <property type="entry name" value="ANK"/>
    <property type="match status" value="2"/>
</dbReference>
<sequence>MRDVALSGADTPLHIAFMVGNLHFVKEDLDVMLKFAKELNRESPLHIATANGDVEIVKEILKIDGSLCMVKGKDGRIPFHYAVIKGLHLAMKNNQFERAWQCTSRHTIKRVYWIRRMNRGKPSCILKSP</sequence>
<dbReference type="Pfam" id="PF12796">
    <property type="entry name" value="Ank_2"/>
    <property type="match status" value="1"/>
</dbReference>
<dbReference type="PROSITE" id="PS50297">
    <property type="entry name" value="ANK_REP_REGION"/>
    <property type="match status" value="1"/>
</dbReference>
<accession>A0AAD2EDS1</accession>
<keyword evidence="3" id="KW-1185">Reference proteome</keyword>
<feature type="repeat" description="ANK" evidence="1">
    <location>
        <begin position="40"/>
        <end position="62"/>
    </location>
</feature>
<dbReference type="Gene3D" id="1.25.40.20">
    <property type="entry name" value="Ankyrin repeat-containing domain"/>
    <property type="match status" value="1"/>
</dbReference>
<dbReference type="Proteomes" id="UP000834106">
    <property type="component" value="Chromosome 23"/>
</dbReference>
<reference evidence="2" key="1">
    <citation type="submission" date="2023-05" db="EMBL/GenBank/DDBJ databases">
        <authorList>
            <person name="Huff M."/>
        </authorList>
    </citation>
    <scope>NUCLEOTIDE SEQUENCE</scope>
</reference>